<dbReference type="EMBL" id="JASCZI010211519">
    <property type="protein sequence ID" value="MED6193639.1"/>
    <property type="molecule type" value="Genomic_DNA"/>
</dbReference>
<evidence type="ECO:0000256" key="6">
    <source>
        <dbReference type="SAM" id="MobiDB-lite"/>
    </source>
</evidence>
<name>A0ABU6X690_9FABA</name>
<dbReference type="Gene3D" id="2.40.330.10">
    <property type="entry name" value="DNA-binding pseudobarrel domain"/>
    <property type="match status" value="1"/>
</dbReference>
<dbReference type="InterPro" id="IPR051442">
    <property type="entry name" value="B3_domain"/>
</dbReference>
<feature type="region of interest" description="Disordered" evidence="6">
    <location>
        <begin position="73"/>
        <end position="97"/>
    </location>
</feature>
<evidence type="ECO:0000256" key="3">
    <source>
        <dbReference type="ARBA" id="ARBA00023125"/>
    </source>
</evidence>
<dbReference type="InterPro" id="IPR015300">
    <property type="entry name" value="DNA-bd_pseudobarrel_sf"/>
</dbReference>
<dbReference type="InterPro" id="IPR003340">
    <property type="entry name" value="B3_DNA-bd"/>
</dbReference>
<evidence type="ECO:0000256" key="1">
    <source>
        <dbReference type="ARBA" id="ARBA00004123"/>
    </source>
</evidence>
<comment type="subcellular location">
    <subcellularLocation>
        <location evidence="1">Nucleus</location>
    </subcellularLocation>
</comment>
<dbReference type="SUPFAM" id="SSF101936">
    <property type="entry name" value="DNA-binding pseudobarrel domain"/>
    <property type="match status" value="1"/>
</dbReference>
<keyword evidence="4" id="KW-0804">Transcription</keyword>
<keyword evidence="8" id="KW-1185">Reference proteome</keyword>
<feature type="compositionally biased region" description="Basic residues" evidence="6">
    <location>
        <begin position="84"/>
        <end position="96"/>
    </location>
</feature>
<evidence type="ECO:0000256" key="2">
    <source>
        <dbReference type="ARBA" id="ARBA00023015"/>
    </source>
</evidence>
<keyword evidence="5" id="KW-0539">Nucleus</keyword>
<keyword evidence="2" id="KW-0805">Transcription regulation</keyword>
<keyword evidence="3" id="KW-0238">DNA-binding</keyword>
<evidence type="ECO:0000313" key="7">
    <source>
        <dbReference type="EMBL" id="MED6193639.1"/>
    </source>
</evidence>
<dbReference type="PANTHER" id="PTHR34269">
    <property type="entry name" value="TRANSCRIPTION FACTOR B3-DOMAIN FAMILY-RELATED"/>
    <property type="match status" value="1"/>
</dbReference>
<protein>
    <submittedName>
        <fullName evidence="7">Uncharacterized protein</fullName>
    </submittedName>
</protein>
<evidence type="ECO:0000256" key="4">
    <source>
        <dbReference type="ARBA" id="ARBA00023163"/>
    </source>
</evidence>
<dbReference type="Proteomes" id="UP001341840">
    <property type="component" value="Unassembled WGS sequence"/>
</dbReference>
<gene>
    <name evidence="7" type="ORF">PIB30_021470</name>
</gene>
<accession>A0ABU6X690</accession>
<comment type="caution">
    <text evidence="7">The sequence shown here is derived from an EMBL/GenBank/DDBJ whole genome shotgun (WGS) entry which is preliminary data.</text>
</comment>
<proteinExistence type="predicted"/>
<reference evidence="7 8" key="1">
    <citation type="journal article" date="2023" name="Plants (Basel)">
        <title>Bridging the Gap: Combining Genomics and Transcriptomics Approaches to Understand Stylosanthes scabra, an Orphan Legume from the Brazilian Caatinga.</title>
        <authorList>
            <person name="Ferreira-Neto J.R.C."/>
            <person name="da Silva M.D."/>
            <person name="Binneck E."/>
            <person name="de Melo N.F."/>
            <person name="da Silva R.H."/>
            <person name="de Melo A.L.T.M."/>
            <person name="Pandolfi V."/>
            <person name="Bustamante F.O."/>
            <person name="Brasileiro-Vidal A.C."/>
            <person name="Benko-Iseppon A.M."/>
        </authorList>
    </citation>
    <scope>NUCLEOTIDE SEQUENCE [LARGE SCALE GENOMIC DNA]</scope>
    <source>
        <tissue evidence="7">Leaves</tissue>
    </source>
</reference>
<sequence length="194" mass="22289">MADLSAITVKNTNPNVGEEETFVVLDASEIRRRSSLVATILRKFWNHYTIRIFEGVGACPSCSADSIEQQEKQRSSSYVEAINKKKRKREEKKKKTAPSSWGYSTELMMYDDQWKLKKVLNGSDVGNMSRMLLPKNMAEKLMVEVVGYNNHNDKEGVKVDICDMDTHSMHTFVFKRWGSSRSYVFIGTRSEILF</sequence>
<organism evidence="7 8">
    <name type="scientific">Stylosanthes scabra</name>
    <dbReference type="NCBI Taxonomy" id="79078"/>
    <lineage>
        <taxon>Eukaryota</taxon>
        <taxon>Viridiplantae</taxon>
        <taxon>Streptophyta</taxon>
        <taxon>Embryophyta</taxon>
        <taxon>Tracheophyta</taxon>
        <taxon>Spermatophyta</taxon>
        <taxon>Magnoliopsida</taxon>
        <taxon>eudicotyledons</taxon>
        <taxon>Gunneridae</taxon>
        <taxon>Pentapetalae</taxon>
        <taxon>rosids</taxon>
        <taxon>fabids</taxon>
        <taxon>Fabales</taxon>
        <taxon>Fabaceae</taxon>
        <taxon>Papilionoideae</taxon>
        <taxon>50 kb inversion clade</taxon>
        <taxon>dalbergioids sensu lato</taxon>
        <taxon>Dalbergieae</taxon>
        <taxon>Pterocarpus clade</taxon>
        <taxon>Stylosanthes</taxon>
    </lineage>
</organism>
<dbReference type="PANTHER" id="PTHR34269:SF11">
    <property type="entry name" value="B3 DOMAIN PROTEIN"/>
    <property type="match status" value="1"/>
</dbReference>
<evidence type="ECO:0000313" key="8">
    <source>
        <dbReference type="Proteomes" id="UP001341840"/>
    </source>
</evidence>
<dbReference type="CDD" id="cd10017">
    <property type="entry name" value="B3_DNA"/>
    <property type="match status" value="1"/>
</dbReference>
<evidence type="ECO:0000256" key="5">
    <source>
        <dbReference type="ARBA" id="ARBA00023242"/>
    </source>
</evidence>